<keyword evidence="5" id="KW-1185">Reference proteome</keyword>
<dbReference type="Pfam" id="PF00098">
    <property type="entry name" value="zf-CCHC"/>
    <property type="match status" value="1"/>
</dbReference>
<organism evidence="4 5">
    <name type="scientific">Dipteronia sinensis</name>
    <dbReference type="NCBI Taxonomy" id="43782"/>
    <lineage>
        <taxon>Eukaryota</taxon>
        <taxon>Viridiplantae</taxon>
        <taxon>Streptophyta</taxon>
        <taxon>Embryophyta</taxon>
        <taxon>Tracheophyta</taxon>
        <taxon>Spermatophyta</taxon>
        <taxon>Magnoliopsida</taxon>
        <taxon>eudicotyledons</taxon>
        <taxon>Gunneridae</taxon>
        <taxon>Pentapetalae</taxon>
        <taxon>rosids</taxon>
        <taxon>malvids</taxon>
        <taxon>Sapindales</taxon>
        <taxon>Sapindaceae</taxon>
        <taxon>Hippocastanoideae</taxon>
        <taxon>Acereae</taxon>
        <taxon>Dipteronia</taxon>
    </lineage>
</organism>
<dbReference type="AlphaFoldDB" id="A0AAE0EET3"/>
<keyword evidence="1" id="KW-0863">Zinc-finger</keyword>
<dbReference type="PROSITE" id="PS50158">
    <property type="entry name" value="ZF_CCHC"/>
    <property type="match status" value="1"/>
</dbReference>
<name>A0AAE0EET3_9ROSI</name>
<feature type="region of interest" description="Disordered" evidence="2">
    <location>
        <begin position="345"/>
        <end position="364"/>
    </location>
</feature>
<dbReference type="GO" id="GO:0003676">
    <property type="term" value="F:nucleic acid binding"/>
    <property type="evidence" value="ECO:0007669"/>
    <property type="project" value="InterPro"/>
</dbReference>
<dbReference type="SMART" id="SM00343">
    <property type="entry name" value="ZnF_C2HC"/>
    <property type="match status" value="1"/>
</dbReference>
<dbReference type="SUPFAM" id="SSF57756">
    <property type="entry name" value="Retrovirus zinc finger-like domains"/>
    <property type="match status" value="1"/>
</dbReference>
<evidence type="ECO:0000313" key="4">
    <source>
        <dbReference type="EMBL" id="KAK3225444.1"/>
    </source>
</evidence>
<accession>A0AAE0EET3</accession>
<feature type="region of interest" description="Disordered" evidence="2">
    <location>
        <begin position="1"/>
        <end position="20"/>
    </location>
</feature>
<evidence type="ECO:0000256" key="1">
    <source>
        <dbReference type="PROSITE-ProRule" id="PRU00047"/>
    </source>
</evidence>
<dbReference type="InterPro" id="IPR001878">
    <property type="entry name" value="Znf_CCHC"/>
</dbReference>
<evidence type="ECO:0000313" key="5">
    <source>
        <dbReference type="Proteomes" id="UP001281410"/>
    </source>
</evidence>
<reference evidence="4" key="1">
    <citation type="journal article" date="2023" name="Plant J.">
        <title>Genome sequences and population genomics provide insights into the demographic history, inbreeding, and mutation load of two 'living fossil' tree species of Dipteronia.</title>
        <authorList>
            <person name="Feng Y."/>
            <person name="Comes H.P."/>
            <person name="Chen J."/>
            <person name="Zhu S."/>
            <person name="Lu R."/>
            <person name="Zhang X."/>
            <person name="Li P."/>
            <person name="Qiu J."/>
            <person name="Olsen K.M."/>
            <person name="Qiu Y."/>
        </authorList>
    </citation>
    <scope>NUCLEOTIDE SEQUENCE</scope>
    <source>
        <strain evidence="4">NBL</strain>
    </source>
</reference>
<dbReference type="Proteomes" id="UP001281410">
    <property type="component" value="Unassembled WGS sequence"/>
</dbReference>
<evidence type="ECO:0000259" key="3">
    <source>
        <dbReference type="PROSITE" id="PS50158"/>
    </source>
</evidence>
<keyword evidence="1" id="KW-0862">Zinc</keyword>
<proteinExistence type="predicted"/>
<keyword evidence="1" id="KW-0479">Metal-binding</keyword>
<comment type="caution">
    <text evidence="4">The sequence shown here is derived from an EMBL/GenBank/DDBJ whole genome shotgun (WGS) entry which is preliminary data.</text>
</comment>
<dbReference type="Pfam" id="PF22909">
    <property type="entry name" value="Caulimovir_coat_dom"/>
    <property type="match status" value="1"/>
</dbReference>
<dbReference type="Gene3D" id="4.10.60.10">
    <property type="entry name" value="Zinc finger, CCHC-type"/>
    <property type="match status" value="1"/>
</dbReference>
<gene>
    <name evidence="4" type="ORF">Dsin_005306</name>
</gene>
<protein>
    <recommendedName>
        <fullName evidence="3">CCHC-type domain-containing protein</fullName>
    </recommendedName>
</protein>
<feature type="domain" description="CCHC-type" evidence="3">
    <location>
        <begin position="374"/>
        <end position="390"/>
    </location>
</feature>
<sequence length="476" mass="53025">MITDGASPISQGTRTVPWNDVPRPFTQGYGAFPSGVKYVDSTLPGGLPYGPAGVPLAEPSKDKWIPRGKKGSAQDYAFQLPKRTDTGKILVIGGTTPQFWPDIISLWENDLLAAFKSESREFVSAFDLWDWCETFLDPYSKLVFNTFKGAYPDKFAERIGSPDDINVTNFTMLVRTLLVGPEGGHPDTSHKQLAAQVKLERLSCEKTKHIMPFSLDYYAFSTDAGLSMSKTAAQQYMLKLPGHVGQAIRTEWDTRYGTAVENDIFLHMVPHRITFTFNRLREMCIERAKTKEIAKSDYSFCSSIYTGYSHMDQAASKKKKKQKAKKKSKTAKSCAICTTNRRPRYKARKSPLKGKDLKKNKPKAKGKVVRNKKRCYSCGQIGHISPNCPNKGKPRRINILLDLVSDLGFSFASATIDSDDDSIASDVSDTDSVYSIVSIHNHCTCTGNNSEAETSDSSEDTEVYETILEQLSSTQF</sequence>
<dbReference type="GO" id="GO:0008270">
    <property type="term" value="F:zinc ion binding"/>
    <property type="evidence" value="ECO:0007669"/>
    <property type="project" value="UniProtKB-KW"/>
</dbReference>
<dbReference type="InterPro" id="IPR036875">
    <property type="entry name" value="Znf_CCHC_sf"/>
</dbReference>
<dbReference type="EMBL" id="JANJYJ010000002">
    <property type="protein sequence ID" value="KAK3225444.1"/>
    <property type="molecule type" value="Genomic_DNA"/>
</dbReference>
<evidence type="ECO:0000256" key="2">
    <source>
        <dbReference type="SAM" id="MobiDB-lite"/>
    </source>
</evidence>